<feature type="signal peptide" evidence="1">
    <location>
        <begin position="1"/>
        <end position="17"/>
    </location>
</feature>
<comment type="caution">
    <text evidence="2">The sequence shown here is derived from an EMBL/GenBank/DDBJ whole genome shotgun (WGS) entry which is preliminary data.</text>
</comment>
<organism evidence="2 3">
    <name type="scientific">Cladobotryum mycophilum</name>
    <dbReference type="NCBI Taxonomy" id="491253"/>
    <lineage>
        <taxon>Eukaryota</taxon>
        <taxon>Fungi</taxon>
        <taxon>Dikarya</taxon>
        <taxon>Ascomycota</taxon>
        <taxon>Pezizomycotina</taxon>
        <taxon>Sordariomycetes</taxon>
        <taxon>Hypocreomycetidae</taxon>
        <taxon>Hypocreales</taxon>
        <taxon>Hypocreaceae</taxon>
        <taxon>Cladobotryum</taxon>
    </lineage>
</organism>
<dbReference type="EMBL" id="JAVFKD010000010">
    <property type="protein sequence ID" value="KAK5994536.1"/>
    <property type="molecule type" value="Genomic_DNA"/>
</dbReference>
<feature type="chain" id="PRO_5046972993" evidence="1">
    <location>
        <begin position="18"/>
        <end position="71"/>
    </location>
</feature>
<evidence type="ECO:0000313" key="3">
    <source>
        <dbReference type="Proteomes" id="UP001338125"/>
    </source>
</evidence>
<gene>
    <name evidence="2" type="ORF">PT974_05014</name>
</gene>
<sequence>MKLSVLSILSLAALVAAAPTYEFILHMPCPHEGHKRAALTEREAATVDLISEALYSGWSIIKKDAASAGAN</sequence>
<proteinExistence type="predicted"/>
<evidence type="ECO:0000313" key="2">
    <source>
        <dbReference type="EMBL" id="KAK5994536.1"/>
    </source>
</evidence>
<keyword evidence="3" id="KW-1185">Reference proteome</keyword>
<accession>A0ABR0SS28</accession>
<evidence type="ECO:0000256" key="1">
    <source>
        <dbReference type="SAM" id="SignalP"/>
    </source>
</evidence>
<dbReference type="Proteomes" id="UP001338125">
    <property type="component" value="Unassembled WGS sequence"/>
</dbReference>
<keyword evidence="1" id="KW-0732">Signal</keyword>
<reference evidence="2 3" key="1">
    <citation type="submission" date="2024-01" db="EMBL/GenBank/DDBJ databases">
        <title>Complete genome of Cladobotryum mycophilum ATHUM6906.</title>
        <authorList>
            <person name="Christinaki A.C."/>
            <person name="Myridakis A.I."/>
            <person name="Kouvelis V.N."/>
        </authorList>
    </citation>
    <scope>NUCLEOTIDE SEQUENCE [LARGE SCALE GENOMIC DNA]</scope>
    <source>
        <strain evidence="2 3">ATHUM6906</strain>
    </source>
</reference>
<name>A0ABR0SS28_9HYPO</name>
<protein>
    <submittedName>
        <fullName evidence="2">Uncharacterized protein</fullName>
    </submittedName>
</protein>